<organism evidence="2 3">
    <name type="scientific">Lymnaea stagnalis</name>
    <name type="common">Great pond snail</name>
    <name type="synonym">Helix stagnalis</name>
    <dbReference type="NCBI Taxonomy" id="6523"/>
    <lineage>
        <taxon>Eukaryota</taxon>
        <taxon>Metazoa</taxon>
        <taxon>Spiralia</taxon>
        <taxon>Lophotrochozoa</taxon>
        <taxon>Mollusca</taxon>
        <taxon>Gastropoda</taxon>
        <taxon>Heterobranchia</taxon>
        <taxon>Euthyneura</taxon>
        <taxon>Panpulmonata</taxon>
        <taxon>Hygrophila</taxon>
        <taxon>Lymnaeoidea</taxon>
        <taxon>Lymnaeidae</taxon>
        <taxon>Lymnaea</taxon>
    </lineage>
</organism>
<feature type="compositionally biased region" description="Basic and acidic residues" evidence="1">
    <location>
        <begin position="30"/>
        <end position="88"/>
    </location>
</feature>
<dbReference type="EMBL" id="CAXITT010000230">
    <property type="protein sequence ID" value="CAL1536458.1"/>
    <property type="molecule type" value="Genomic_DNA"/>
</dbReference>
<name>A0AAV2HVW9_LYMST</name>
<proteinExistence type="predicted"/>
<gene>
    <name evidence="2" type="ORF">GSLYS_00010371001</name>
</gene>
<reference evidence="2 3" key="1">
    <citation type="submission" date="2024-04" db="EMBL/GenBank/DDBJ databases">
        <authorList>
            <consortium name="Genoscope - CEA"/>
            <person name="William W."/>
        </authorList>
    </citation>
    <scope>NUCLEOTIDE SEQUENCE [LARGE SCALE GENOMIC DNA]</scope>
</reference>
<evidence type="ECO:0000256" key="1">
    <source>
        <dbReference type="SAM" id="MobiDB-lite"/>
    </source>
</evidence>
<feature type="compositionally biased region" description="Basic and acidic residues" evidence="1">
    <location>
        <begin position="107"/>
        <end position="135"/>
    </location>
</feature>
<evidence type="ECO:0000313" key="3">
    <source>
        <dbReference type="Proteomes" id="UP001497497"/>
    </source>
</evidence>
<evidence type="ECO:0000313" key="2">
    <source>
        <dbReference type="EMBL" id="CAL1536458.1"/>
    </source>
</evidence>
<keyword evidence="3" id="KW-1185">Reference proteome</keyword>
<protein>
    <submittedName>
        <fullName evidence="2">Uncharacterized protein</fullName>
    </submittedName>
</protein>
<accession>A0AAV2HVW9</accession>
<sequence length="230" mass="26971">GVYGETRGKCWTTNAETLTPDGLRGRKTRSPPDMRHQKSRKPPDIRLQKLRKPPDIRNQKLRKPPDRRNQKSREPPDIRHQKLRKPPDIRNQTSREPPDTRHRKARKPPDTRHQKSRKPPDTRQQKSRKPPDRGRTKLCLVLERAVKLWDCRRTIGLLGKQAHYCKEADKMSEWSLDDKSFNDDDADVQPHRYRLPALYDLFRAITQNSLETGGMQPTSNVLLTQKAVYL</sequence>
<feature type="region of interest" description="Disordered" evidence="1">
    <location>
        <begin position="1"/>
        <end position="136"/>
    </location>
</feature>
<dbReference type="AlphaFoldDB" id="A0AAV2HVW9"/>
<feature type="non-terminal residue" evidence="2">
    <location>
        <position position="1"/>
    </location>
</feature>
<comment type="caution">
    <text evidence="2">The sequence shown here is derived from an EMBL/GenBank/DDBJ whole genome shotgun (WGS) entry which is preliminary data.</text>
</comment>
<dbReference type="Proteomes" id="UP001497497">
    <property type="component" value="Unassembled WGS sequence"/>
</dbReference>